<dbReference type="InParanoid" id="A0A2P6NDP0"/>
<reference evidence="2 3" key="1">
    <citation type="journal article" date="2018" name="Genome Biol. Evol.">
        <title>Multiple Roots of Fruiting Body Formation in Amoebozoa.</title>
        <authorList>
            <person name="Hillmann F."/>
            <person name="Forbes G."/>
            <person name="Novohradska S."/>
            <person name="Ferling I."/>
            <person name="Riege K."/>
            <person name="Groth M."/>
            <person name="Westermann M."/>
            <person name="Marz M."/>
            <person name="Spaller T."/>
            <person name="Winckler T."/>
            <person name="Schaap P."/>
            <person name="Glockner G."/>
        </authorList>
    </citation>
    <scope>NUCLEOTIDE SEQUENCE [LARGE SCALE GENOMIC DNA]</scope>
    <source>
        <strain evidence="2 3">Jena</strain>
    </source>
</reference>
<keyword evidence="3" id="KW-1185">Reference proteome</keyword>
<accession>A0A2P6NDP0</accession>
<dbReference type="Proteomes" id="UP000241769">
    <property type="component" value="Unassembled WGS sequence"/>
</dbReference>
<feature type="region of interest" description="Disordered" evidence="1">
    <location>
        <begin position="1"/>
        <end position="31"/>
    </location>
</feature>
<evidence type="ECO:0000313" key="2">
    <source>
        <dbReference type="EMBL" id="PRP82045.1"/>
    </source>
</evidence>
<dbReference type="AlphaFoldDB" id="A0A2P6NDP0"/>
<feature type="compositionally biased region" description="Polar residues" evidence="1">
    <location>
        <begin position="1"/>
        <end position="20"/>
    </location>
</feature>
<sequence length="264" mass="30386">MGSKQSRSNRPVVTETSNDYNPEDPTTWPEDALSFSDTNVPNEIIQLFQQLKDIKGDWKTHMHPKTEVLLWGFDHAIKEPILWPSPLPDLHSAVAVERQSGWSIFLDYEFRDRVEEQMGMMKPVLINGKKMSLSQRTPFAGEHHWMGDCPSKKFLEETYGPPILVVRGLNVWADVIGADSPSIVLYSDGTLIRGDKKMNDVTLKSLGIENLVESIENQHFSLSNWTDQPSSTVWYWNEGKEKKVSIYGDLFEFIRWKESKERTK</sequence>
<comment type="caution">
    <text evidence="2">The sequence shown here is derived from an EMBL/GenBank/DDBJ whole genome shotgun (WGS) entry which is preliminary data.</text>
</comment>
<evidence type="ECO:0000313" key="3">
    <source>
        <dbReference type="Proteomes" id="UP000241769"/>
    </source>
</evidence>
<evidence type="ECO:0000256" key="1">
    <source>
        <dbReference type="SAM" id="MobiDB-lite"/>
    </source>
</evidence>
<proteinExistence type="predicted"/>
<gene>
    <name evidence="2" type="ORF">PROFUN_03735</name>
</gene>
<organism evidence="2 3">
    <name type="scientific">Planoprotostelium fungivorum</name>
    <dbReference type="NCBI Taxonomy" id="1890364"/>
    <lineage>
        <taxon>Eukaryota</taxon>
        <taxon>Amoebozoa</taxon>
        <taxon>Evosea</taxon>
        <taxon>Variosea</taxon>
        <taxon>Cavosteliida</taxon>
        <taxon>Cavosteliaceae</taxon>
        <taxon>Planoprotostelium</taxon>
    </lineage>
</organism>
<protein>
    <submittedName>
        <fullName evidence="2">Uncharacterized protein</fullName>
    </submittedName>
</protein>
<dbReference type="EMBL" id="MDYQ01000111">
    <property type="protein sequence ID" value="PRP82045.1"/>
    <property type="molecule type" value="Genomic_DNA"/>
</dbReference>
<name>A0A2P6NDP0_9EUKA</name>